<keyword evidence="1" id="KW-0732">Signal</keyword>
<accession>A0A840G097</accession>
<comment type="caution">
    <text evidence="2">The sequence shown here is derived from an EMBL/GenBank/DDBJ whole genome shotgun (WGS) entry which is preliminary data.</text>
</comment>
<dbReference type="Proteomes" id="UP000524450">
    <property type="component" value="Unassembled WGS sequence"/>
</dbReference>
<evidence type="ECO:0000313" key="2">
    <source>
        <dbReference type="EMBL" id="MBB4225915.1"/>
    </source>
</evidence>
<dbReference type="PROSITE" id="PS51257">
    <property type="entry name" value="PROKAR_LIPOPROTEIN"/>
    <property type="match status" value="1"/>
</dbReference>
<sequence length="259" mass="28690">MKSLRLSALCAALYLASASCIAGEAKESSSTRPDLFFAWLSSTDDSEPVVVNFKEHSDFLRMTEHCKSGLPVYRYGQNSRYTCKAVPYDTGSPDSWKIAQVTVKGPTPKSTTAQFGMFSLKPTRTTRWNTRAITLDEQAALKSFIDVRNPRLRVPVKQLKLAAATVTFASDEERATLIVPGNEVRDEPGGYYAQRHYVFVKDHGAYAYRGMLPAKPVQYFDLDGGDLPDVLVEEDCDGLCISLWSISKRIRSVAGFGGH</sequence>
<dbReference type="EMBL" id="JACIFZ010000017">
    <property type="protein sequence ID" value="MBB4225915.1"/>
    <property type="molecule type" value="Genomic_DNA"/>
</dbReference>
<feature type="chain" id="PRO_5032996774" evidence="1">
    <location>
        <begin position="23"/>
        <end position="259"/>
    </location>
</feature>
<dbReference type="RefSeq" id="WP_184642617.1">
    <property type="nucleotide sequence ID" value="NZ_JACIFZ010000017.1"/>
</dbReference>
<evidence type="ECO:0000313" key="3">
    <source>
        <dbReference type="Proteomes" id="UP000524450"/>
    </source>
</evidence>
<evidence type="ECO:0000256" key="1">
    <source>
        <dbReference type="SAM" id="SignalP"/>
    </source>
</evidence>
<protein>
    <submittedName>
        <fullName evidence="2">Uncharacterized protein</fullName>
    </submittedName>
</protein>
<reference evidence="2 3" key="1">
    <citation type="submission" date="2020-08" db="EMBL/GenBank/DDBJ databases">
        <title>Genomic Encyclopedia of Type Strains, Phase IV (KMG-V): Genome sequencing to study the core and pangenomes of soil and plant-associated prokaryotes.</title>
        <authorList>
            <person name="Whitman W."/>
        </authorList>
    </citation>
    <scope>NUCLEOTIDE SEQUENCE [LARGE SCALE GENOMIC DNA]</scope>
    <source>
        <strain evidence="2 3">34/80</strain>
    </source>
</reference>
<organism evidence="2 3">
    <name type="scientific">Variovorax guangxiensis</name>
    <dbReference type="NCBI Taxonomy" id="1775474"/>
    <lineage>
        <taxon>Bacteria</taxon>
        <taxon>Pseudomonadati</taxon>
        <taxon>Pseudomonadota</taxon>
        <taxon>Betaproteobacteria</taxon>
        <taxon>Burkholderiales</taxon>
        <taxon>Comamonadaceae</taxon>
        <taxon>Variovorax</taxon>
    </lineage>
</organism>
<feature type="signal peptide" evidence="1">
    <location>
        <begin position="1"/>
        <end position="22"/>
    </location>
</feature>
<dbReference type="AlphaFoldDB" id="A0A840G097"/>
<gene>
    <name evidence="2" type="ORF">GGD71_006728</name>
</gene>
<proteinExistence type="predicted"/>
<name>A0A840G097_9BURK</name>